<sequence length="72" mass="8011">MTWAWLKLHQTLLCRSPVIATKWMLQKYSHVQVVSEAHAGSKEILIYGLALLILAAFEVNAAPATNLQPVPE</sequence>
<dbReference type="AlphaFoldDB" id="A0A9N9PRK6"/>
<accession>A0A9N9PRK6</accession>
<organism evidence="1 2">
    <name type="scientific">Hymenoscyphus fraxineus</name>
    <dbReference type="NCBI Taxonomy" id="746836"/>
    <lineage>
        <taxon>Eukaryota</taxon>
        <taxon>Fungi</taxon>
        <taxon>Dikarya</taxon>
        <taxon>Ascomycota</taxon>
        <taxon>Pezizomycotina</taxon>
        <taxon>Leotiomycetes</taxon>
        <taxon>Helotiales</taxon>
        <taxon>Helotiaceae</taxon>
        <taxon>Hymenoscyphus</taxon>
    </lineage>
</organism>
<protein>
    <submittedName>
        <fullName evidence="1">Uncharacterized protein</fullName>
    </submittedName>
</protein>
<proteinExistence type="predicted"/>
<dbReference type="EMBL" id="CAJVRL010000049">
    <property type="protein sequence ID" value="CAG8953195.1"/>
    <property type="molecule type" value="Genomic_DNA"/>
</dbReference>
<dbReference type="Proteomes" id="UP000696280">
    <property type="component" value="Unassembled WGS sequence"/>
</dbReference>
<name>A0A9N9PRK6_9HELO</name>
<gene>
    <name evidence="1" type="ORF">HYFRA_00003396</name>
</gene>
<comment type="caution">
    <text evidence="1">The sequence shown here is derived from an EMBL/GenBank/DDBJ whole genome shotgun (WGS) entry which is preliminary data.</text>
</comment>
<evidence type="ECO:0000313" key="1">
    <source>
        <dbReference type="EMBL" id="CAG8953195.1"/>
    </source>
</evidence>
<evidence type="ECO:0000313" key="2">
    <source>
        <dbReference type="Proteomes" id="UP000696280"/>
    </source>
</evidence>
<reference evidence="1" key="1">
    <citation type="submission" date="2021-07" db="EMBL/GenBank/DDBJ databases">
        <authorList>
            <person name="Durling M."/>
        </authorList>
    </citation>
    <scope>NUCLEOTIDE SEQUENCE</scope>
</reference>
<keyword evidence="2" id="KW-1185">Reference proteome</keyword>